<dbReference type="Pfam" id="PF12344">
    <property type="entry name" value="UvrB"/>
    <property type="match status" value="1"/>
</dbReference>
<dbReference type="GO" id="GO:0005524">
    <property type="term" value="F:ATP binding"/>
    <property type="evidence" value="ECO:0007669"/>
    <property type="project" value="UniProtKB-KW"/>
</dbReference>
<feature type="domain" description="Helicase C-terminal" evidence="15">
    <location>
        <begin position="462"/>
        <end position="615"/>
    </location>
</feature>
<dbReference type="GO" id="GO:0004518">
    <property type="term" value="F:nuclease activity"/>
    <property type="evidence" value="ECO:0007669"/>
    <property type="project" value="UniProtKB-KW"/>
</dbReference>
<dbReference type="SUPFAM" id="SSF52540">
    <property type="entry name" value="P-loop containing nucleoside triphosphate hydrolases"/>
    <property type="match status" value="2"/>
</dbReference>
<accession>A0A0F9TMS3</accession>
<evidence type="ECO:0000256" key="2">
    <source>
        <dbReference type="ARBA" id="ARBA00008533"/>
    </source>
</evidence>
<keyword evidence="5" id="KW-0227">DNA damage</keyword>
<dbReference type="SMART" id="SM00490">
    <property type="entry name" value="HELICc"/>
    <property type="match status" value="1"/>
</dbReference>
<dbReference type="Pfam" id="PF17757">
    <property type="entry name" value="UvrB_inter"/>
    <property type="match status" value="1"/>
</dbReference>
<keyword evidence="9" id="KW-0234">DNA repair</keyword>
<dbReference type="InterPro" id="IPR027417">
    <property type="entry name" value="P-loop_NTPase"/>
</dbReference>
<evidence type="ECO:0000256" key="8">
    <source>
        <dbReference type="ARBA" id="ARBA00022881"/>
    </source>
</evidence>
<dbReference type="InterPro" id="IPR036876">
    <property type="entry name" value="UVR_dom_sf"/>
</dbReference>
<proteinExistence type="inferred from homology"/>
<keyword evidence="7" id="KW-0067">ATP-binding</keyword>
<dbReference type="GO" id="GO:0009380">
    <property type="term" value="C:excinuclease repair complex"/>
    <property type="evidence" value="ECO:0007669"/>
    <property type="project" value="InterPro"/>
</dbReference>
<protein>
    <recommendedName>
        <fullName evidence="11">UvrABC system protein B</fullName>
    </recommendedName>
</protein>
<dbReference type="GO" id="GO:0003677">
    <property type="term" value="F:DNA binding"/>
    <property type="evidence" value="ECO:0007669"/>
    <property type="project" value="InterPro"/>
</dbReference>
<dbReference type="AlphaFoldDB" id="A0A0F9TMS3"/>
<keyword evidence="8" id="KW-0267">Excision nuclease</keyword>
<dbReference type="InterPro" id="IPR024759">
    <property type="entry name" value="UvrB_YAD/RRR_dom"/>
</dbReference>
<evidence type="ECO:0000259" key="13">
    <source>
        <dbReference type="PROSITE" id="PS50151"/>
    </source>
</evidence>
<evidence type="ECO:0000256" key="11">
    <source>
        <dbReference type="ARBA" id="ARBA00029504"/>
    </source>
</evidence>
<dbReference type="GO" id="GO:0005737">
    <property type="term" value="C:cytoplasm"/>
    <property type="evidence" value="ECO:0007669"/>
    <property type="project" value="UniProtKB-SubCell"/>
</dbReference>
<feature type="domain" description="UVR" evidence="13">
    <location>
        <begin position="655"/>
        <end position="690"/>
    </location>
</feature>
<dbReference type="SUPFAM" id="SSF46600">
    <property type="entry name" value="C-terminal UvrC-binding domain of UvrB"/>
    <property type="match status" value="1"/>
</dbReference>
<dbReference type="PROSITE" id="PS50151">
    <property type="entry name" value="UVR"/>
    <property type="match status" value="1"/>
</dbReference>
<dbReference type="CDD" id="cd17916">
    <property type="entry name" value="DEXHc_UvrB"/>
    <property type="match status" value="1"/>
</dbReference>
<evidence type="ECO:0000256" key="3">
    <source>
        <dbReference type="ARBA" id="ARBA00022490"/>
    </source>
</evidence>
<sequence>MAYAHSDSLPERKDVYLANPAPNVRERPKLEGGKKFVLSTEFEPAGDQPTAIKELSEGIFAGERDQVLLGATGTGKTFTMAKVIEATQRPAIILAPNKTLAAQLYGEFKGFFPDNAVEYFVSYYDYYQPEAYVARSDTFIEKESQINEQIDRMRHSATRALLERDDVIIIASVSCIYGIGSVETYGAMTQDLKTGASYDQRQVIADLIAQAYKRNDAAFQRGTFRVRGDSLEIFPAHLEDRAWRLSFFGEELESITEFDPLTGEKTGIFDQIRVYANSHYVTPKPTMNQAVIGIKKELRMRLDQLVAEGKLLEAQRLEQRCSFDLEMLEATGVCNGIENYSRYLTGRAPGEPPPTLFEFIPDNAIVFADESHVSVPQIGGMYKGDFRRKMTLAEHGFRLPSCMDNRPLKFEEWDAMRPQSVFVSATPSAWEIEQAGGVFAEQIIRPTGLIDPQIEIRPVEMQVDDLLDEVRKVAAAGYRTLCTVLTKRMAEDLTEYMHEQGIRVRYMHSDIDTIERIEILRDLRLGAFDVLIGINLLREGLDIPECGLVAILDADKEGFLRSETSLIQTIGRAARNAEGRVIMYADRITGSMERAIGETDRRRVKQVAYNEKHGITPTTVKKNVEDILAGLYKGDVDMNRVTAKIDNPLAGGNLQTVLDGLRTDMRKAAENLEFEEAARLRDEVKRLEAVDLVIADDPMARQYAVDKAVDNAQKASGRSTGGRGGMRGGKSRYGGKRR</sequence>
<evidence type="ECO:0000259" key="15">
    <source>
        <dbReference type="PROSITE" id="PS51194"/>
    </source>
</evidence>
<dbReference type="InterPro" id="IPR004807">
    <property type="entry name" value="UvrB"/>
</dbReference>
<dbReference type="PROSITE" id="PS51192">
    <property type="entry name" value="HELICASE_ATP_BIND_1"/>
    <property type="match status" value="1"/>
</dbReference>
<dbReference type="Gene3D" id="3.40.50.300">
    <property type="entry name" value="P-loop containing nucleotide triphosphate hydrolases"/>
    <property type="match status" value="3"/>
</dbReference>
<dbReference type="NCBIfam" id="TIGR00631">
    <property type="entry name" value="uvrb"/>
    <property type="match status" value="1"/>
</dbReference>
<dbReference type="PANTHER" id="PTHR24029">
    <property type="entry name" value="UVRABC SYSTEM PROTEIN B"/>
    <property type="match status" value="1"/>
</dbReference>
<evidence type="ECO:0000256" key="9">
    <source>
        <dbReference type="ARBA" id="ARBA00023204"/>
    </source>
</evidence>
<organism evidence="16">
    <name type="scientific">marine sediment metagenome</name>
    <dbReference type="NCBI Taxonomy" id="412755"/>
    <lineage>
        <taxon>unclassified sequences</taxon>
        <taxon>metagenomes</taxon>
        <taxon>ecological metagenomes</taxon>
    </lineage>
</organism>
<evidence type="ECO:0000256" key="4">
    <source>
        <dbReference type="ARBA" id="ARBA00022741"/>
    </source>
</evidence>
<keyword evidence="3" id="KW-0963">Cytoplasm</keyword>
<dbReference type="Pfam" id="PF04851">
    <property type="entry name" value="ResIII"/>
    <property type="match status" value="1"/>
</dbReference>
<evidence type="ECO:0000256" key="7">
    <source>
        <dbReference type="ARBA" id="ARBA00022840"/>
    </source>
</evidence>
<dbReference type="InterPro" id="IPR006935">
    <property type="entry name" value="Helicase/UvrB_N"/>
</dbReference>
<feature type="compositionally biased region" description="Gly residues" evidence="12">
    <location>
        <begin position="719"/>
        <end position="728"/>
    </location>
</feature>
<reference evidence="16" key="1">
    <citation type="journal article" date="2015" name="Nature">
        <title>Complex archaea that bridge the gap between prokaryotes and eukaryotes.</title>
        <authorList>
            <person name="Spang A."/>
            <person name="Saw J.H."/>
            <person name="Jorgensen S.L."/>
            <person name="Zaremba-Niedzwiedzka K."/>
            <person name="Martijn J."/>
            <person name="Lind A.E."/>
            <person name="van Eijk R."/>
            <person name="Schleper C."/>
            <person name="Guy L."/>
            <person name="Ettema T.J."/>
        </authorList>
    </citation>
    <scope>NUCLEOTIDE SEQUENCE</scope>
</reference>
<keyword evidence="4" id="KW-0547">Nucleotide-binding</keyword>
<evidence type="ECO:0000259" key="14">
    <source>
        <dbReference type="PROSITE" id="PS51192"/>
    </source>
</evidence>
<dbReference type="Pfam" id="PF00271">
    <property type="entry name" value="Helicase_C"/>
    <property type="match status" value="1"/>
</dbReference>
<comment type="caution">
    <text evidence="16">The sequence shown here is derived from an EMBL/GenBank/DDBJ whole genome shotgun (WGS) entry which is preliminary data.</text>
</comment>
<evidence type="ECO:0000256" key="12">
    <source>
        <dbReference type="SAM" id="MobiDB-lite"/>
    </source>
</evidence>
<evidence type="ECO:0000256" key="5">
    <source>
        <dbReference type="ARBA" id="ARBA00022763"/>
    </source>
</evidence>
<comment type="similarity">
    <text evidence="2">Belongs to the UvrB family.</text>
</comment>
<gene>
    <name evidence="16" type="ORF">LCGC14_0710440</name>
</gene>
<comment type="subunit">
    <text evidence="10">Forms a heterotetramer with UvrA during the search for lesions. Interacts with UvrC in an incision complex.</text>
</comment>
<comment type="subcellular location">
    <subcellularLocation>
        <location evidence="1">Cytoplasm</location>
    </subcellularLocation>
</comment>
<feature type="domain" description="Helicase ATP-binding" evidence="14">
    <location>
        <begin position="57"/>
        <end position="201"/>
    </location>
</feature>
<dbReference type="PANTHER" id="PTHR24029:SF0">
    <property type="entry name" value="UVRABC SYSTEM PROTEIN B"/>
    <property type="match status" value="1"/>
</dbReference>
<dbReference type="PROSITE" id="PS51194">
    <property type="entry name" value="HELICASE_CTER"/>
    <property type="match status" value="1"/>
</dbReference>
<evidence type="ECO:0000256" key="6">
    <source>
        <dbReference type="ARBA" id="ARBA00022769"/>
    </source>
</evidence>
<dbReference type="InterPro" id="IPR001943">
    <property type="entry name" value="UVR_dom"/>
</dbReference>
<dbReference type="NCBIfam" id="NF003673">
    <property type="entry name" value="PRK05298.1"/>
    <property type="match status" value="1"/>
</dbReference>
<dbReference type="InterPro" id="IPR014001">
    <property type="entry name" value="Helicase_ATP-bd"/>
</dbReference>
<dbReference type="InterPro" id="IPR041471">
    <property type="entry name" value="UvrB_inter"/>
</dbReference>
<dbReference type="Gene3D" id="4.10.860.10">
    <property type="entry name" value="UVR domain"/>
    <property type="match status" value="1"/>
</dbReference>
<feature type="compositionally biased region" description="Basic residues" evidence="12">
    <location>
        <begin position="729"/>
        <end position="738"/>
    </location>
</feature>
<dbReference type="HAMAP" id="MF_00204">
    <property type="entry name" value="UvrB"/>
    <property type="match status" value="1"/>
</dbReference>
<dbReference type="SMART" id="SM00487">
    <property type="entry name" value="DEXDc"/>
    <property type="match status" value="1"/>
</dbReference>
<evidence type="ECO:0000313" key="16">
    <source>
        <dbReference type="EMBL" id="KKN42723.1"/>
    </source>
</evidence>
<evidence type="ECO:0000256" key="1">
    <source>
        <dbReference type="ARBA" id="ARBA00004496"/>
    </source>
</evidence>
<dbReference type="InterPro" id="IPR001650">
    <property type="entry name" value="Helicase_C-like"/>
</dbReference>
<dbReference type="CDD" id="cd18790">
    <property type="entry name" value="SF2_C_UvrB"/>
    <property type="match status" value="1"/>
</dbReference>
<dbReference type="GO" id="GO:0006289">
    <property type="term" value="P:nucleotide-excision repair"/>
    <property type="evidence" value="ECO:0007669"/>
    <property type="project" value="InterPro"/>
</dbReference>
<name>A0A0F9TMS3_9ZZZZ</name>
<evidence type="ECO:0000256" key="10">
    <source>
        <dbReference type="ARBA" id="ARBA00026033"/>
    </source>
</evidence>
<dbReference type="Pfam" id="PF02151">
    <property type="entry name" value="UVR"/>
    <property type="match status" value="1"/>
</dbReference>
<dbReference type="EMBL" id="LAZR01001561">
    <property type="protein sequence ID" value="KKN42723.1"/>
    <property type="molecule type" value="Genomic_DNA"/>
</dbReference>
<keyword evidence="6" id="KW-0228">DNA excision</keyword>
<feature type="region of interest" description="Disordered" evidence="12">
    <location>
        <begin position="710"/>
        <end position="738"/>
    </location>
</feature>
<dbReference type="GO" id="GO:0016887">
    <property type="term" value="F:ATP hydrolysis activity"/>
    <property type="evidence" value="ECO:0007669"/>
    <property type="project" value="InterPro"/>
</dbReference>